<dbReference type="PROSITE" id="PS51157">
    <property type="entry name" value="ZF_UBR"/>
    <property type="match status" value="1"/>
</dbReference>
<dbReference type="AlphaFoldDB" id="A0A5E8B5S7"/>
<gene>
    <name evidence="7" type="ORF">SAPINGB_P001451</name>
</gene>
<evidence type="ECO:0000259" key="6">
    <source>
        <dbReference type="PROSITE" id="PS51157"/>
    </source>
</evidence>
<dbReference type="InterPro" id="IPR040204">
    <property type="entry name" value="UBR7"/>
</dbReference>
<keyword evidence="3" id="KW-0862">Zinc</keyword>
<evidence type="ECO:0000256" key="3">
    <source>
        <dbReference type="ARBA" id="ARBA00022833"/>
    </source>
</evidence>
<evidence type="ECO:0000256" key="4">
    <source>
        <dbReference type="PROSITE-ProRule" id="PRU00508"/>
    </source>
</evidence>
<keyword evidence="8" id="KW-1185">Reference proteome</keyword>
<dbReference type="GO" id="GO:0005737">
    <property type="term" value="C:cytoplasm"/>
    <property type="evidence" value="ECO:0007669"/>
    <property type="project" value="TreeGrafter"/>
</dbReference>
<reference evidence="7 8" key="1">
    <citation type="submission" date="2019-09" db="EMBL/GenBank/DDBJ databases">
        <authorList>
            <person name="Brejova B."/>
        </authorList>
    </citation>
    <scope>NUCLEOTIDE SEQUENCE [LARGE SCALE GENOMIC DNA]</scope>
</reference>
<feature type="zinc finger region" description="UBR-type" evidence="4">
    <location>
        <begin position="46"/>
        <end position="124"/>
    </location>
</feature>
<dbReference type="GO" id="GO:0061630">
    <property type="term" value="F:ubiquitin protein ligase activity"/>
    <property type="evidence" value="ECO:0007669"/>
    <property type="project" value="InterPro"/>
</dbReference>
<evidence type="ECO:0000256" key="5">
    <source>
        <dbReference type="SAM" id="MobiDB-lite"/>
    </source>
</evidence>
<evidence type="ECO:0000256" key="2">
    <source>
        <dbReference type="ARBA" id="ARBA00022771"/>
    </source>
</evidence>
<dbReference type="InterPro" id="IPR047506">
    <property type="entry name" value="UBR7-like_UBR-box"/>
</dbReference>
<evidence type="ECO:0000256" key="1">
    <source>
        <dbReference type="ARBA" id="ARBA00022723"/>
    </source>
</evidence>
<dbReference type="Pfam" id="PF02207">
    <property type="entry name" value="zf-UBR"/>
    <property type="match status" value="1"/>
</dbReference>
<evidence type="ECO:0000313" key="7">
    <source>
        <dbReference type="EMBL" id="VVT46916.1"/>
    </source>
</evidence>
<dbReference type="InterPro" id="IPR003126">
    <property type="entry name" value="Znf_UBR"/>
</dbReference>
<dbReference type="GO" id="GO:0008270">
    <property type="term" value="F:zinc ion binding"/>
    <property type="evidence" value="ECO:0007669"/>
    <property type="project" value="UniProtKB-KW"/>
</dbReference>
<dbReference type="SMART" id="SM00396">
    <property type="entry name" value="ZnF_UBR1"/>
    <property type="match status" value="1"/>
</dbReference>
<dbReference type="OrthoDB" id="5795902at2759"/>
<dbReference type="PANTHER" id="PTHR13513:SF9">
    <property type="entry name" value="E3 UBIQUITIN-PROTEIN LIGASE UBR7-RELATED"/>
    <property type="match status" value="1"/>
</dbReference>
<dbReference type="PANTHER" id="PTHR13513">
    <property type="entry name" value="E3 UBIQUITIN-PROTEIN LIGASE UBR7"/>
    <property type="match status" value="1"/>
</dbReference>
<dbReference type="RefSeq" id="XP_031852064.1">
    <property type="nucleotide sequence ID" value="XM_031996173.1"/>
</dbReference>
<feature type="region of interest" description="Disordered" evidence="5">
    <location>
        <begin position="212"/>
        <end position="245"/>
    </location>
</feature>
<organism evidence="7 8">
    <name type="scientific">Magnusiomyces paraingens</name>
    <dbReference type="NCBI Taxonomy" id="2606893"/>
    <lineage>
        <taxon>Eukaryota</taxon>
        <taxon>Fungi</taxon>
        <taxon>Dikarya</taxon>
        <taxon>Ascomycota</taxon>
        <taxon>Saccharomycotina</taxon>
        <taxon>Dipodascomycetes</taxon>
        <taxon>Dipodascales</taxon>
        <taxon>Dipodascaceae</taxon>
        <taxon>Magnusiomyces</taxon>
    </lineage>
</organism>
<evidence type="ECO:0000313" key="8">
    <source>
        <dbReference type="Proteomes" id="UP000398389"/>
    </source>
</evidence>
<feature type="compositionally biased region" description="Basic and acidic residues" evidence="5">
    <location>
        <begin position="218"/>
        <end position="229"/>
    </location>
</feature>
<dbReference type="Proteomes" id="UP000398389">
    <property type="component" value="Unassembled WGS sequence"/>
</dbReference>
<proteinExistence type="predicted"/>
<feature type="region of interest" description="Disordered" evidence="5">
    <location>
        <begin position="304"/>
        <end position="324"/>
    </location>
</feature>
<dbReference type="EMBL" id="CABVLU010000001">
    <property type="protein sequence ID" value="VVT46916.1"/>
    <property type="molecule type" value="Genomic_DNA"/>
</dbReference>
<dbReference type="CDD" id="cd19677">
    <property type="entry name" value="UBR-box_UBR7"/>
    <property type="match status" value="1"/>
</dbReference>
<keyword evidence="1" id="KW-0479">Metal-binding</keyword>
<feature type="domain" description="UBR-type" evidence="6">
    <location>
        <begin position="46"/>
        <end position="124"/>
    </location>
</feature>
<protein>
    <recommendedName>
        <fullName evidence="6">UBR-type domain-containing protein</fullName>
    </recommendedName>
</protein>
<sequence length="473" mass="53846">MLGETPAKAGRTTSDCSTSSITALDYIENQLRLEQHARESMPYEPDKCTFNDPIELIGRQQVYACLTCFKNPRNKGQRNGICYSCSIQCHGDHDLVELFTKRNFTCDCGTTRMESAGGCNLRKNFSSLDPPESVTNMYNHNFEGRFCDCDEPFVPEEQKGAMFQCLLGDVCDEDWFHEECILGLKVGSVYKGEQKPVTSRVYPQGENVLDKLQSASEDNVKDKIKKENDNQDEEEEEDVDDLTLPGLPNADRFDSFICWKCVEKNRAMFELLVKLDTSAIVAIVPHSSWASLEERNNALRKRFADDEPGATSEQQPSKRIKTDKNNFKSIIDDSTLDMPLSKEVNPKYEFSVFLSPQFRTKFRHAMASKTAPPPVGLRKFLETKFPFLLEEENIYEPPEDDDAHSSLLDAGERALNSIPRQQAIKGLEAYAMIKQRLSDFFKPFAEEGRVVTEEDVTGFFQHMDEEKKNGRNM</sequence>
<name>A0A5E8B5S7_9ASCO</name>
<accession>A0A5E8B5S7</accession>
<dbReference type="GeneID" id="43580273"/>
<feature type="compositionally biased region" description="Acidic residues" evidence="5">
    <location>
        <begin position="230"/>
        <end position="241"/>
    </location>
</feature>
<keyword evidence="2" id="KW-0863">Zinc-finger</keyword>